<evidence type="ECO:0000256" key="4">
    <source>
        <dbReference type="ARBA" id="ARBA00022723"/>
    </source>
</evidence>
<dbReference type="EMBL" id="JAGMVJ010000024">
    <property type="protein sequence ID" value="KAH7071716.1"/>
    <property type="molecule type" value="Genomic_DNA"/>
</dbReference>
<keyword evidence="6" id="KW-0863">Zinc-finger</keyword>
<protein>
    <recommendedName>
        <fullName evidence="2">RBR-type E3 ubiquitin transferase</fullName>
        <ecNumber evidence="2">2.3.2.31</ecNumber>
    </recommendedName>
</protein>
<dbReference type="SUPFAM" id="SSF57850">
    <property type="entry name" value="RING/U-box"/>
    <property type="match status" value="2"/>
</dbReference>
<evidence type="ECO:0000256" key="3">
    <source>
        <dbReference type="ARBA" id="ARBA00022679"/>
    </source>
</evidence>
<dbReference type="InterPro" id="IPR044066">
    <property type="entry name" value="TRIAD_supradom"/>
</dbReference>
<keyword evidence="7" id="KW-0833">Ubl conjugation pathway</keyword>
<dbReference type="Gene3D" id="1.20.120.1750">
    <property type="match status" value="1"/>
</dbReference>
<gene>
    <name evidence="11" type="ORF">FB567DRAFT_538691</name>
</gene>
<sequence>MARTRGTARPIMARRRMLRPLPPIPAPTPQVNTTRVLRSQTAAKTAAESKITKPKSKARRRRLDPWATKKKPNPNPKPRPPPPTHFTCRICIEEQSSDQFPRWATPKRGRRYGPWDVPFACIMHLARNPNKKKIDPVCNSCIGKAMSARLDRLGARQVGTGCLEPGCENIWPWDFIMKYMPVGEPLEKYNMEMLEVWKHDSMPKPVTCPAPDCGAIGLPDVMAPGYPQISCNSCSFRSCAQCLVPWHKDLTCAEFASKHLDEKMSDPEKDTLKLMQTKDGKRCPNCFLVIEKDGGCDSMLCLGCSKYFNWATAASAVPGAKKAEPFIHNNPWWTNPGPITCEVDALEGTTTTLPAVLAAT</sequence>
<dbReference type="PANTHER" id="PTHR11685">
    <property type="entry name" value="RBR FAMILY RING FINGER AND IBR DOMAIN-CONTAINING"/>
    <property type="match status" value="1"/>
</dbReference>
<feature type="compositionally biased region" description="Pro residues" evidence="9">
    <location>
        <begin position="73"/>
        <end position="84"/>
    </location>
</feature>
<feature type="compositionally biased region" description="Basic residues" evidence="9">
    <location>
        <begin position="52"/>
        <end position="72"/>
    </location>
</feature>
<proteinExistence type="predicted"/>
<feature type="compositionally biased region" description="Polar residues" evidence="9">
    <location>
        <begin position="29"/>
        <end position="43"/>
    </location>
</feature>
<keyword evidence="8" id="KW-0862">Zinc</keyword>
<dbReference type="GO" id="GO:0008270">
    <property type="term" value="F:zinc ion binding"/>
    <property type="evidence" value="ECO:0007669"/>
    <property type="project" value="UniProtKB-KW"/>
</dbReference>
<feature type="domain" description="RING-type" evidence="10">
    <location>
        <begin position="84"/>
        <end position="333"/>
    </location>
</feature>
<dbReference type="InterPro" id="IPR031127">
    <property type="entry name" value="E3_UB_ligase_RBR"/>
</dbReference>
<evidence type="ECO:0000256" key="5">
    <source>
        <dbReference type="ARBA" id="ARBA00022737"/>
    </source>
</evidence>
<dbReference type="EC" id="2.3.2.31" evidence="2"/>
<keyword evidence="3" id="KW-0808">Transferase</keyword>
<dbReference type="SMART" id="SM00647">
    <property type="entry name" value="IBR"/>
    <property type="match status" value="1"/>
</dbReference>
<evidence type="ECO:0000256" key="2">
    <source>
        <dbReference type="ARBA" id="ARBA00012251"/>
    </source>
</evidence>
<evidence type="ECO:0000256" key="7">
    <source>
        <dbReference type="ARBA" id="ARBA00022786"/>
    </source>
</evidence>
<evidence type="ECO:0000256" key="6">
    <source>
        <dbReference type="ARBA" id="ARBA00022771"/>
    </source>
</evidence>
<evidence type="ECO:0000313" key="11">
    <source>
        <dbReference type="EMBL" id="KAH7071716.1"/>
    </source>
</evidence>
<evidence type="ECO:0000259" key="10">
    <source>
        <dbReference type="PROSITE" id="PS51873"/>
    </source>
</evidence>
<dbReference type="Pfam" id="PF01485">
    <property type="entry name" value="IBR"/>
    <property type="match status" value="1"/>
</dbReference>
<keyword evidence="5" id="KW-0677">Repeat</keyword>
<evidence type="ECO:0000256" key="8">
    <source>
        <dbReference type="ARBA" id="ARBA00022833"/>
    </source>
</evidence>
<comment type="caution">
    <text evidence="11">The sequence shown here is derived from an EMBL/GenBank/DDBJ whole genome shotgun (WGS) entry which is preliminary data.</text>
</comment>
<evidence type="ECO:0000256" key="1">
    <source>
        <dbReference type="ARBA" id="ARBA00001798"/>
    </source>
</evidence>
<dbReference type="OrthoDB" id="1431934at2759"/>
<keyword evidence="4" id="KW-0479">Metal-binding</keyword>
<dbReference type="AlphaFoldDB" id="A0A8K0VTH3"/>
<dbReference type="GO" id="GO:0061630">
    <property type="term" value="F:ubiquitin protein ligase activity"/>
    <property type="evidence" value="ECO:0007669"/>
    <property type="project" value="UniProtKB-EC"/>
</dbReference>
<name>A0A8K0VTH3_9PLEO</name>
<dbReference type="Proteomes" id="UP000813461">
    <property type="component" value="Unassembled WGS sequence"/>
</dbReference>
<evidence type="ECO:0000313" key="12">
    <source>
        <dbReference type="Proteomes" id="UP000813461"/>
    </source>
</evidence>
<dbReference type="Gene3D" id="2.20.25.20">
    <property type="match status" value="1"/>
</dbReference>
<dbReference type="InterPro" id="IPR002867">
    <property type="entry name" value="IBR_dom"/>
</dbReference>
<accession>A0A8K0VTH3</accession>
<organism evidence="11 12">
    <name type="scientific">Paraphoma chrysanthemicola</name>
    <dbReference type="NCBI Taxonomy" id="798071"/>
    <lineage>
        <taxon>Eukaryota</taxon>
        <taxon>Fungi</taxon>
        <taxon>Dikarya</taxon>
        <taxon>Ascomycota</taxon>
        <taxon>Pezizomycotina</taxon>
        <taxon>Dothideomycetes</taxon>
        <taxon>Pleosporomycetidae</taxon>
        <taxon>Pleosporales</taxon>
        <taxon>Pleosporineae</taxon>
        <taxon>Phaeosphaeriaceae</taxon>
        <taxon>Paraphoma</taxon>
    </lineage>
</organism>
<dbReference type="PROSITE" id="PS51873">
    <property type="entry name" value="TRIAD"/>
    <property type="match status" value="1"/>
</dbReference>
<dbReference type="GO" id="GO:0016567">
    <property type="term" value="P:protein ubiquitination"/>
    <property type="evidence" value="ECO:0007669"/>
    <property type="project" value="InterPro"/>
</dbReference>
<evidence type="ECO:0000256" key="9">
    <source>
        <dbReference type="SAM" id="MobiDB-lite"/>
    </source>
</evidence>
<feature type="region of interest" description="Disordered" evidence="9">
    <location>
        <begin position="1"/>
        <end position="85"/>
    </location>
</feature>
<keyword evidence="12" id="KW-1185">Reference proteome</keyword>
<dbReference type="CDD" id="cd20335">
    <property type="entry name" value="BRcat_RBR"/>
    <property type="match status" value="1"/>
</dbReference>
<comment type="catalytic activity">
    <reaction evidence="1">
        <text>[E2 ubiquitin-conjugating enzyme]-S-ubiquitinyl-L-cysteine + [acceptor protein]-L-lysine = [E2 ubiquitin-conjugating enzyme]-L-cysteine + [acceptor protein]-N(6)-ubiquitinyl-L-lysine.</text>
        <dbReference type="EC" id="2.3.2.31"/>
    </reaction>
</comment>
<reference evidence="11" key="1">
    <citation type="journal article" date="2021" name="Nat. Commun.">
        <title>Genetic determinants of endophytism in the Arabidopsis root mycobiome.</title>
        <authorList>
            <person name="Mesny F."/>
            <person name="Miyauchi S."/>
            <person name="Thiergart T."/>
            <person name="Pickel B."/>
            <person name="Atanasova L."/>
            <person name="Karlsson M."/>
            <person name="Huettel B."/>
            <person name="Barry K.W."/>
            <person name="Haridas S."/>
            <person name="Chen C."/>
            <person name="Bauer D."/>
            <person name="Andreopoulos W."/>
            <person name="Pangilinan J."/>
            <person name="LaButti K."/>
            <person name="Riley R."/>
            <person name="Lipzen A."/>
            <person name="Clum A."/>
            <person name="Drula E."/>
            <person name="Henrissat B."/>
            <person name="Kohler A."/>
            <person name="Grigoriev I.V."/>
            <person name="Martin F.M."/>
            <person name="Hacquard S."/>
        </authorList>
    </citation>
    <scope>NUCLEOTIDE SEQUENCE</scope>
    <source>
        <strain evidence="11">MPI-SDFR-AT-0120</strain>
    </source>
</reference>